<sequence>GLKSYVHTCGAIGDRLDLMSQTCVDGIDTLDPPPLGTVHLEDAKSKYGRRFFFKGNLDAVNEILSADDQTFEQAVKERIRIGKPGSGYILSSACSVAPYVKPERLKRLAVLAAQLGKYR</sequence>
<evidence type="ECO:0000259" key="1">
    <source>
        <dbReference type="Pfam" id="PF01208"/>
    </source>
</evidence>
<protein>
    <recommendedName>
        <fullName evidence="1">Uroporphyrinogen decarboxylase (URO-D) domain-containing protein</fullName>
    </recommendedName>
</protein>
<organism evidence="2">
    <name type="scientific">marine sediment metagenome</name>
    <dbReference type="NCBI Taxonomy" id="412755"/>
    <lineage>
        <taxon>unclassified sequences</taxon>
        <taxon>metagenomes</taxon>
        <taxon>ecological metagenomes</taxon>
    </lineage>
</organism>
<comment type="caution">
    <text evidence="2">The sequence shown here is derived from an EMBL/GenBank/DDBJ whole genome shotgun (WGS) entry which is preliminary data.</text>
</comment>
<dbReference type="GO" id="GO:0004853">
    <property type="term" value="F:uroporphyrinogen decarboxylase activity"/>
    <property type="evidence" value="ECO:0007669"/>
    <property type="project" value="InterPro"/>
</dbReference>
<reference evidence="2" key="1">
    <citation type="journal article" date="2014" name="Front. Microbiol.">
        <title>High frequency of phylogenetically diverse reductive dehalogenase-homologous genes in deep subseafloor sedimentary metagenomes.</title>
        <authorList>
            <person name="Kawai M."/>
            <person name="Futagami T."/>
            <person name="Toyoda A."/>
            <person name="Takaki Y."/>
            <person name="Nishi S."/>
            <person name="Hori S."/>
            <person name="Arai W."/>
            <person name="Tsubouchi T."/>
            <person name="Morono Y."/>
            <person name="Uchiyama I."/>
            <person name="Ito T."/>
            <person name="Fujiyama A."/>
            <person name="Inagaki F."/>
            <person name="Takami H."/>
        </authorList>
    </citation>
    <scope>NUCLEOTIDE SEQUENCE</scope>
    <source>
        <strain evidence="2">Expedition CK06-06</strain>
    </source>
</reference>
<dbReference type="EMBL" id="BARV01003640">
    <property type="protein sequence ID" value="GAI09749.1"/>
    <property type="molecule type" value="Genomic_DNA"/>
</dbReference>
<dbReference type="Pfam" id="PF01208">
    <property type="entry name" value="URO-D"/>
    <property type="match status" value="1"/>
</dbReference>
<name>X1MTL7_9ZZZZ</name>
<dbReference type="Gene3D" id="3.20.20.210">
    <property type="match status" value="1"/>
</dbReference>
<dbReference type="AlphaFoldDB" id="X1MTL7"/>
<accession>X1MTL7</accession>
<feature type="non-terminal residue" evidence="2">
    <location>
        <position position="1"/>
    </location>
</feature>
<gene>
    <name evidence="2" type="ORF">S06H3_08579</name>
</gene>
<dbReference type="InterPro" id="IPR038071">
    <property type="entry name" value="UROD/MetE-like_sf"/>
</dbReference>
<evidence type="ECO:0000313" key="2">
    <source>
        <dbReference type="EMBL" id="GAI09749.1"/>
    </source>
</evidence>
<feature type="domain" description="Uroporphyrinogen decarboxylase (URO-D)" evidence="1">
    <location>
        <begin position="4"/>
        <end position="109"/>
    </location>
</feature>
<proteinExistence type="predicted"/>
<dbReference type="InterPro" id="IPR000257">
    <property type="entry name" value="Uroporphyrinogen_deCOase"/>
</dbReference>
<dbReference type="SUPFAM" id="SSF51726">
    <property type="entry name" value="UROD/MetE-like"/>
    <property type="match status" value="1"/>
</dbReference>
<dbReference type="GO" id="GO:0006779">
    <property type="term" value="P:porphyrin-containing compound biosynthetic process"/>
    <property type="evidence" value="ECO:0007669"/>
    <property type="project" value="InterPro"/>
</dbReference>